<keyword evidence="9 15" id="KW-0812">Transmembrane</keyword>
<evidence type="ECO:0000256" key="5">
    <source>
        <dbReference type="ARBA" id="ARBA00015973"/>
    </source>
</evidence>
<dbReference type="Proteomes" id="UP000694545">
    <property type="component" value="Unplaced"/>
</dbReference>
<evidence type="ECO:0000313" key="16">
    <source>
        <dbReference type="Ensembl" id="ENSVKKP00000013242.1"/>
    </source>
</evidence>
<evidence type="ECO:0000256" key="15">
    <source>
        <dbReference type="SAM" id="Phobius"/>
    </source>
</evidence>
<comment type="catalytic activity">
    <reaction evidence="1">
        <text>D-fructose(out) = D-fructose(in)</text>
        <dbReference type="Rhea" id="RHEA:60372"/>
        <dbReference type="ChEBI" id="CHEBI:37721"/>
    </reaction>
</comment>
<evidence type="ECO:0000256" key="9">
    <source>
        <dbReference type="ARBA" id="ARBA00022692"/>
    </source>
</evidence>
<name>A0A8D2JE22_VARKO</name>
<feature type="transmembrane region" description="Helical" evidence="15">
    <location>
        <begin position="390"/>
        <end position="417"/>
    </location>
</feature>
<dbReference type="FunFam" id="1.20.1250.20:FF:001511">
    <property type="entry name" value="Solute carrier family 2, facilitated glucose transporter member 5"/>
    <property type="match status" value="1"/>
</dbReference>
<dbReference type="InterPro" id="IPR005828">
    <property type="entry name" value="MFS_sugar_transport-like"/>
</dbReference>
<dbReference type="AlphaFoldDB" id="A0A8D2JE22"/>
<comment type="subcellular location">
    <subcellularLocation>
        <location evidence="2">Cell membrane</location>
        <location evidence="2">Sarcolemma</location>
    </subcellularLocation>
    <subcellularLocation>
        <location evidence="3">Cell membrane</location>
        <topology evidence="3">Multi-pass membrane protein</topology>
    </subcellularLocation>
</comment>
<proteinExistence type="inferred from homology"/>
<accession>A0A8D2JE22</accession>
<reference evidence="16" key="1">
    <citation type="submission" date="2025-08" db="UniProtKB">
        <authorList>
            <consortium name="Ensembl"/>
        </authorList>
    </citation>
    <scope>IDENTIFICATION</scope>
</reference>
<evidence type="ECO:0000256" key="1">
    <source>
        <dbReference type="ARBA" id="ARBA00000590"/>
    </source>
</evidence>
<feature type="transmembrane region" description="Helical" evidence="15">
    <location>
        <begin position="458"/>
        <end position="479"/>
    </location>
</feature>
<evidence type="ECO:0000256" key="3">
    <source>
        <dbReference type="ARBA" id="ARBA00004651"/>
    </source>
</evidence>
<dbReference type="InterPro" id="IPR036259">
    <property type="entry name" value="MFS_trans_sf"/>
</dbReference>
<dbReference type="Ensembl" id="ENSVKKT00000013560.1">
    <property type="protein sequence ID" value="ENSVKKP00000013242.1"/>
    <property type="gene ID" value="ENSVKKG00000009151.1"/>
</dbReference>
<keyword evidence="11 15" id="KW-0472">Membrane</keyword>
<keyword evidence="10 15" id="KW-1133">Transmembrane helix</keyword>
<dbReference type="GO" id="GO:0070837">
    <property type="term" value="P:dehydroascorbic acid transport"/>
    <property type="evidence" value="ECO:0007669"/>
    <property type="project" value="TreeGrafter"/>
</dbReference>
<dbReference type="OMA" id="VFFMYPE"/>
<keyword evidence="7" id="KW-1003">Cell membrane</keyword>
<feature type="transmembrane region" description="Helical" evidence="15">
    <location>
        <begin position="182"/>
        <end position="201"/>
    </location>
</feature>
<sequence length="519" mass="57541">MTPRHKGPGSPPTPSAESQDTAGLEATWPSCIPIDSICLCLSQLQGKCLILTVCAAGIGGTFQYGCNLSFINAPFIQSFMNETWLGRTGTPLAGWMITLIWSFIVPVYRLGGLTGALIAGPMKKSLLVNNMFVVLAAVLAGFSWIAKSFEMILLSRFFARINSGVGMNVQPVYLGESAPKELCGAMAWCWAFLVLMCYQFVRVFSCREMLGADENWPFLLASNVLPGLIQLVLLPWAPKSPRCLLIDQGDQIPCICALRQLRGNDDFSSEMTEMLAEQMAIQRAKAPWELFCDSAMRWQLITIVVLSSAMQLCGNDPVSMYFYAPYIFQEAGIPDDKIQYGIIGTGTCELITSMICYVGRRVLLIGGYSLMAVWAIVFMVALSLQDELTWMPYLSTACIFAYILSFGIGPAGVTGIIPMEIFDQVTHPTAYMINGALLWMNLFLVGMAFPFIVEALGYYCYLPFFIVCVCTAFYASFFFPETKGKTLLESSEEFNKRNFKTKNCENSWTHPDNLQSTML</sequence>
<keyword evidence="17" id="KW-1185">Reference proteome</keyword>
<feature type="transmembrane region" description="Helical" evidence="15">
    <location>
        <begin position="429"/>
        <end position="452"/>
    </location>
</feature>
<evidence type="ECO:0000256" key="11">
    <source>
        <dbReference type="ARBA" id="ARBA00023136"/>
    </source>
</evidence>
<feature type="transmembrane region" description="Helical" evidence="15">
    <location>
        <begin position="362"/>
        <end position="384"/>
    </location>
</feature>
<evidence type="ECO:0000256" key="2">
    <source>
        <dbReference type="ARBA" id="ARBA00004135"/>
    </source>
</evidence>
<dbReference type="Gene3D" id="1.20.1250.20">
    <property type="entry name" value="MFS general substrate transporter like domains"/>
    <property type="match status" value="1"/>
</dbReference>
<evidence type="ECO:0000256" key="10">
    <source>
        <dbReference type="ARBA" id="ARBA00022989"/>
    </source>
</evidence>
<feature type="transmembrane region" description="Helical" evidence="15">
    <location>
        <begin position="49"/>
        <end position="72"/>
    </location>
</feature>
<keyword evidence="8" id="KW-0762">Sugar transport</keyword>
<evidence type="ECO:0000256" key="7">
    <source>
        <dbReference type="ARBA" id="ARBA00022475"/>
    </source>
</evidence>
<dbReference type="InterPro" id="IPR045263">
    <property type="entry name" value="GLUT"/>
</dbReference>
<organism evidence="16 17">
    <name type="scientific">Varanus komodoensis</name>
    <name type="common">Komodo dragon</name>
    <dbReference type="NCBI Taxonomy" id="61221"/>
    <lineage>
        <taxon>Eukaryota</taxon>
        <taxon>Metazoa</taxon>
        <taxon>Chordata</taxon>
        <taxon>Craniata</taxon>
        <taxon>Vertebrata</taxon>
        <taxon>Euteleostomi</taxon>
        <taxon>Lepidosauria</taxon>
        <taxon>Squamata</taxon>
        <taxon>Bifurcata</taxon>
        <taxon>Unidentata</taxon>
        <taxon>Episquamata</taxon>
        <taxon>Toxicofera</taxon>
        <taxon>Anguimorpha</taxon>
        <taxon>Paleoanguimorpha</taxon>
        <taxon>Varanoidea</taxon>
        <taxon>Varanidae</taxon>
        <taxon>Varanus</taxon>
    </lineage>
</organism>
<comment type="similarity">
    <text evidence="4">Belongs to the major facilitator superfamily. Sugar transporter (TC 2.A.1.1) family. Glucose transporter subfamily.</text>
</comment>
<keyword evidence="6" id="KW-0813">Transport</keyword>
<evidence type="ECO:0000256" key="8">
    <source>
        <dbReference type="ARBA" id="ARBA00022597"/>
    </source>
</evidence>
<dbReference type="GO" id="GO:1990539">
    <property type="term" value="P:fructose import across plasma membrane"/>
    <property type="evidence" value="ECO:0007669"/>
    <property type="project" value="UniProtKB-ARBA"/>
</dbReference>
<dbReference type="GO" id="GO:0042383">
    <property type="term" value="C:sarcolemma"/>
    <property type="evidence" value="ECO:0007669"/>
    <property type="project" value="UniProtKB-SubCell"/>
</dbReference>
<evidence type="ECO:0000256" key="12">
    <source>
        <dbReference type="ARBA" id="ARBA00029961"/>
    </source>
</evidence>
<feature type="region of interest" description="Disordered" evidence="14">
    <location>
        <begin position="1"/>
        <end position="20"/>
    </location>
</feature>
<dbReference type="GO" id="GO:0005353">
    <property type="term" value="F:fructose transmembrane transporter activity"/>
    <property type="evidence" value="ECO:0007669"/>
    <property type="project" value="UniProtKB-ARBA"/>
</dbReference>
<feature type="transmembrane region" description="Helical" evidence="15">
    <location>
        <begin position="126"/>
        <end position="145"/>
    </location>
</feature>
<evidence type="ECO:0000256" key="4">
    <source>
        <dbReference type="ARBA" id="ARBA00007004"/>
    </source>
</evidence>
<evidence type="ECO:0000256" key="13">
    <source>
        <dbReference type="ARBA" id="ARBA00031099"/>
    </source>
</evidence>
<reference evidence="16" key="2">
    <citation type="submission" date="2025-09" db="UniProtKB">
        <authorList>
            <consortium name="Ensembl"/>
        </authorList>
    </citation>
    <scope>IDENTIFICATION</scope>
</reference>
<dbReference type="SUPFAM" id="SSF103473">
    <property type="entry name" value="MFS general substrate transporter"/>
    <property type="match status" value="1"/>
</dbReference>
<evidence type="ECO:0000256" key="6">
    <source>
        <dbReference type="ARBA" id="ARBA00022448"/>
    </source>
</evidence>
<protein>
    <recommendedName>
        <fullName evidence="5">Solute carrier family 2, facilitated glucose transporter member 5</fullName>
    </recommendedName>
    <alternativeName>
        <fullName evidence="13">Fructose transporter</fullName>
    </alternativeName>
    <alternativeName>
        <fullName evidence="12">Glucose transporter type 5, small intestine</fullName>
    </alternativeName>
</protein>
<dbReference type="PANTHER" id="PTHR23503">
    <property type="entry name" value="SOLUTE CARRIER FAMILY 2"/>
    <property type="match status" value="1"/>
</dbReference>
<evidence type="ECO:0000256" key="14">
    <source>
        <dbReference type="SAM" id="MobiDB-lite"/>
    </source>
</evidence>
<dbReference type="Pfam" id="PF00083">
    <property type="entry name" value="Sugar_tr"/>
    <property type="match status" value="1"/>
</dbReference>
<evidence type="ECO:0000313" key="17">
    <source>
        <dbReference type="Proteomes" id="UP000694545"/>
    </source>
</evidence>
<dbReference type="GO" id="GO:0046323">
    <property type="term" value="P:D-glucose import"/>
    <property type="evidence" value="ECO:0007669"/>
    <property type="project" value="TreeGrafter"/>
</dbReference>
<dbReference type="GO" id="GO:0055056">
    <property type="term" value="F:D-glucose transmembrane transporter activity"/>
    <property type="evidence" value="ECO:0007669"/>
    <property type="project" value="TreeGrafter"/>
</dbReference>
<dbReference type="PANTHER" id="PTHR23503:SF22">
    <property type="entry name" value="SOLUTE CARRIER FAMILY 2, FACILITATED GLUCOSE TRANSPORTER MEMBER 11"/>
    <property type="match status" value="1"/>
</dbReference>
<feature type="transmembrane region" description="Helical" evidence="15">
    <location>
        <begin position="92"/>
        <end position="119"/>
    </location>
</feature>